<evidence type="ECO:0000313" key="3">
    <source>
        <dbReference type="EMBL" id="VFK07575.1"/>
    </source>
</evidence>
<dbReference type="AlphaFoldDB" id="A0A450VHN0"/>
<evidence type="ECO:0000313" key="1">
    <source>
        <dbReference type="EMBL" id="VFJ96004.1"/>
    </source>
</evidence>
<evidence type="ECO:0000313" key="2">
    <source>
        <dbReference type="EMBL" id="VFK04342.1"/>
    </source>
</evidence>
<dbReference type="EMBL" id="CAADFJ010000434">
    <property type="protein sequence ID" value="VFK07575.1"/>
    <property type="molecule type" value="Genomic_DNA"/>
</dbReference>
<sequence length="78" mass="8869">MISIVCRSIRVGISLHQLVVDLDWLSRDSLDYDIIFTSLERSLSSQTILSVQQSATDFHENHHHKEVVVGSIIRRAPV</sequence>
<dbReference type="EMBL" id="CAADFG010000096">
    <property type="protein sequence ID" value="VFJ96004.1"/>
    <property type="molecule type" value="Genomic_DNA"/>
</dbReference>
<reference evidence="2" key="1">
    <citation type="submission" date="2019-02" db="EMBL/GenBank/DDBJ databases">
        <authorList>
            <person name="Gruber-Vodicka R. H."/>
            <person name="Seah K. B. B."/>
        </authorList>
    </citation>
    <scope>NUCLEOTIDE SEQUENCE</scope>
    <source>
        <strain evidence="3">BECK_SA2B12</strain>
        <strain evidence="1">BECK_SA2B15</strain>
        <strain evidence="2">BECK_SA2B20</strain>
    </source>
</reference>
<organism evidence="2">
    <name type="scientific">Candidatus Kentrum eta</name>
    <dbReference type="NCBI Taxonomy" id="2126337"/>
    <lineage>
        <taxon>Bacteria</taxon>
        <taxon>Pseudomonadati</taxon>
        <taxon>Pseudomonadota</taxon>
        <taxon>Gammaproteobacteria</taxon>
        <taxon>Candidatus Kentrum</taxon>
    </lineage>
</organism>
<gene>
    <name evidence="1" type="ORF">BECKH772A_GA0070896_100962</name>
    <name evidence="2" type="ORF">BECKH772B_GA0070898_104332</name>
    <name evidence="3" type="ORF">BECKH772C_GA0070978_104342</name>
</gene>
<name>A0A450VHN0_9GAMM</name>
<accession>A0A450VHN0</accession>
<protein>
    <submittedName>
        <fullName evidence="2">Uncharacterized protein</fullName>
    </submittedName>
</protein>
<proteinExistence type="predicted"/>
<dbReference type="EMBL" id="CAADFI010000433">
    <property type="protein sequence ID" value="VFK04342.1"/>
    <property type="molecule type" value="Genomic_DNA"/>
</dbReference>